<name>A0A811YTC8_NYCPR</name>
<reference evidence="2" key="1">
    <citation type="submission" date="2020-12" db="EMBL/GenBank/DDBJ databases">
        <authorList>
            <consortium name="Molecular Ecology Group"/>
        </authorList>
    </citation>
    <scope>NUCLEOTIDE SEQUENCE</scope>
    <source>
        <strain evidence="2">TBG_1078</strain>
    </source>
</reference>
<proteinExistence type="predicted"/>
<keyword evidence="1" id="KW-1133">Transmembrane helix</keyword>
<evidence type="ECO:0000313" key="3">
    <source>
        <dbReference type="Proteomes" id="UP000645828"/>
    </source>
</evidence>
<gene>
    <name evidence="2" type="ORF">NYPRO_LOCUS13569</name>
</gene>
<accession>A0A811YTC8</accession>
<protein>
    <submittedName>
        <fullName evidence="2">(raccoon dog) hypothetical protein</fullName>
    </submittedName>
</protein>
<feature type="transmembrane region" description="Helical" evidence="1">
    <location>
        <begin position="12"/>
        <end position="34"/>
    </location>
</feature>
<dbReference type="Proteomes" id="UP000645828">
    <property type="component" value="Unassembled WGS sequence"/>
</dbReference>
<sequence>MSERENLEVMDRFIILIVVMVSWVYSCVNIYQVVYFKHAI</sequence>
<evidence type="ECO:0000313" key="2">
    <source>
        <dbReference type="EMBL" id="CAD7680777.1"/>
    </source>
</evidence>
<comment type="caution">
    <text evidence="2">The sequence shown here is derived from an EMBL/GenBank/DDBJ whole genome shotgun (WGS) entry which is preliminary data.</text>
</comment>
<dbReference type="EMBL" id="CAJHUB010000750">
    <property type="protein sequence ID" value="CAD7680777.1"/>
    <property type="molecule type" value="Genomic_DNA"/>
</dbReference>
<evidence type="ECO:0000256" key="1">
    <source>
        <dbReference type="SAM" id="Phobius"/>
    </source>
</evidence>
<keyword evidence="1" id="KW-0812">Transmembrane</keyword>
<keyword evidence="3" id="KW-1185">Reference proteome</keyword>
<keyword evidence="1" id="KW-0472">Membrane</keyword>
<dbReference type="PROSITE" id="PS51257">
    <property type="entry name" value="PROKAR_LIPOPROTEIN"/>
    <property type="match status" value="1"/>
</dbReference>
<organism evidence="2 3">
    <name type="scientific">Nyctereutes procyonoides</name>
    <name type="common">Raccoon dog</name>
    <name type="synonym">Canis procyonoides</name>
    <dbReference type="NCBI Taxonomy" id="34880"/>
    <lineage>
        <taxon>Eukaryota</taxon>
        <taxon>Metazoa</taxon>
        <taxon>Chordata</taxon>
        <taxon>Craniata</taxon>
        <taxon>Vertebrata</taxon>
        <taxon>Euteleostomi</taxon>
        <taxon>Mammalia</taxon>
        <taxon>Eutheria</taxon>
        <taxon>Laurasiatheria</taxon>
        <taxon>Carnivora</taxon>
        <taxon>Caniformia</taxon>
        <taxon>Canidae</taxon>
        <taxon>Nyctereutes</taxon>
    </lineage>
</organism>
<dbReference type="AlphaFoldDB" id="A0A811YTC8"/>